<dbReference type="GO" id="GO:0044550">
    <property type="term" value="P:secondary metabolite biosynthetic process"/>
    <property type="evidence" value="ECO:0007669"/>
    <property type="project" value="TreeGrafter"/>
</dbReference>
<organism evidence="4 5">
    <name type="scientific">Actinomadura rubrobrunea</name>
    <dbReference type="NCBI Taxonomy" id="115335"/>
    <lineage>
        <taxon>Bacteria</taxon>
        <taxon>Bacillati</taxon>
        <taxon>Actinomycetota</taxon>
        <taxon>Actinomycetes</taxon>
        <taxon>Streptosporangiales</taxon>
        <taxon>Thermomonosporaceae</taxon>
        <taxon>Actinomadura</taxon>
    </lineage>
</organism>
<dbReference type="EMBL" id="BSRZ01000009">
    <property type="protein sequence ID" value="GLW65440.1"/>
    <property type="molecule type" value="Genomic_DNA"/>
</dbReference>
<dbReference type="PANTHER" id="PTHR43352:SF1">
    <property type="entry name" value="ANTHRANILATE--COA LIGASE"/>
    <property type="match status" value="1"/>
</dbReference>
<dbReference type="InterPro" id="IPR020845">
    <property type="entry name" value="AMP-binding_CS"/>
</dbReference>
<dbReference type="SUPFAM" id="SSF56801">
    <property type="entry name" value="Acetyl-CoA synthetase-like"/>
    <property type="match status" value="1"/>
</dbReference>
<dbReference type="Pfam" id="PF13193">
    <property type="entry name" value="AMP-binding_C"/>
    <property type="match status" value="1"/>
</dbReference>
<dbReference type="RefSeq" id="WP_067917776.1">
    <property type="nucleotide sequence ID" value="NZ_BSRZ01000009.1"/>
</dbReference>
<dbReference type="InterPro" id="IPR045851">
    <property type="entry name" value="AMP-bd_C_sf"/>
</dbReference>
<evidence type="ECO:0000313" key="5">
    <source>
        <dbReference type="Proteomes" id="UP001165124"/>
    </source>
</evidence>
<dbReference type="Gene3D" id="3.40.50.12780">
    <property type="entry name" value="N-terminal domain of ligase-like"/>
    <property type="match status" value="1"/>
</dbReference>
<evidence type="ECO:0008006" key="6">
    <source>
        <dbReference type="Google" id="ProtNLM"/>
    </source>
</evidence>
<evidence type="ECO:0000313" key="4">
    <source>
        <dbReference type="EMBL" id="GLW65440.1"/>
    </source>
</evidence>
<evidence type="ECO:0000256" key="1">
    <source>
        <dbReference type="ARBA" id="ARBA00022598"/>
    </source>
</evidence>
<dbReference type="AlphaFoldDB" id="A0A9W6PVZ7"/>
<accession>A0A9W6PVZ7</accession>
<dbReference type="InterPro" id="IPR000873">
    <property type="entry name" value="AMP-dep_synth/lig_dom"/>
</dbReference>
<dbReference type="Gene3D" id="3.30.300.30">
    <property type="match status" value="1"/>
</dbReference>
<dbReference type="PANTHER" id="PTHR43352">
    <property type="entry name" value="ACETYL-COA SYNTHETASE"/>
    <property type="match status" value="1"/>
</dbReference>
<evidence type="ECO:0000259" key="3">
    <source>
        <dbReference type="Pfam" id="PF13193"/>
    </source>
</evidence>
<name>A0A9W6PVZ7_9ACTN</name>
<comment type="caution">
    <text evidence="4">The sequence shown here is derived from an EMBL/GenBank/DDBJ whole genome shotgun (WGS) entry which is preliminary data.</text>
</comment>
<dbReference type="Proteomes" id="UP001165124">
    <property type="component" value="Unassembled WGS sequence"/>
</dbReference>
<evidence type="ECO:0000259" key="2">
    <source>
        <dbReference type="Pfam" id="PF00501"/>
    </source>
</evidence>
<dbReference type="InterPro" id="IPR025110">
    <property type="entry name" value="AMP-bd_C"/>
</dbReference>
<dbReference type="PROSITE" id="PS00455">
    <property type="entry name" value="AMP_BINDING"/>
    <property type="match status" value="1"/>
</dbReference>
<feature type="domain" description="AMP-binding enzyme C-terminal" evidence="3">
    <location>
        <begin position="435"/>
        <end position="511"/>
    </location>
</feature>
<dbReference type="Pfam" id="PF00501">
    <property type="entry name" value="AMP-binding"/>
    <property type="match status" value="1"/>
</dbReference>
<feature type="domain" description="AMP-dependent synthetase/ligase" evidence="2">
    <location>
        <begin position="17"/>
        <end position="327"/>
    </location>
</feature>
<reference evidence="4" key="1">
    <citation type="submission" date="2023-02" db="EMBL/GenBank/DDBJ databases">
        <title>Actinomadura rubrobrunea NBRC 14622.</title>
        <authorList>
            <person name="Ichikawa N."/>
            <person name="Sato H."/>
            <person name="Tonouchi N."/>
        </authorList>
    </citation>
    <scope>NUCLEOTIDE SEQUENCE</scope>
    <source>
        <strain evidence="4">NBRC 14622</strain>
    </source>
</reference>
<gene>
    <name evidence="4" type="ORF">Arub01_36840</name>
</gene>
<protein>
    <recommendedName>
        <fullName evidence="6">AMP-binding protein</fullName>
    </recommendedName>
</protein>
<dbReference type="GO" id="GO:0016878">
    <property type="term" value="F:acid-thiol ligase activity"/>
    <property type="evidence" value="ECO:0007669"/>
    <property type="project" value="TreeGrafter"/>
</dbReference>
<dbReference type="InterPro" id="IPR042099">
    <property type="entry name" value="ANL_N_sf"/>
</dbReference>
<sequence>MDGNVAASLALRADTYGWRDRPLFRTGDGIVTHGEVHDAAARASGVLHAAGVRAGDRVLIALPDSIGYAAALLGTLRLGAVAVLTGPEQDERHHAHVLSDAEPSAAVCAADLAARFPSAHVLTPEDLADEPAHVPDPASVAPDAAAYVQYTSGTTGPPKGAVHRHADPEVYVRAMAIGALGVSADDVLFSLAKACYPYGLGATIFFPMFCGASSVLWPDPPSVEGAVEQARLHRPTLLFTVPTWYARLVNAPDPEPVRAAFRGLRAAASAGEPLLPSLADRVEEFFGCPVLDGLGTTEVGHTFISNTVSRRRRGSLGVVLDPYEIDVRVERVLGGAGGRGGPIGTVESIAGAVGAGGGLRGRRIPPVGAGALYVRGPSVMAGYLGKPEHTAEVLDADGWLRTGDLVHVDPDGFVHHHGRILDQVTVSGDRFSPLEVERVLGRHAAVMEVAVVEAPDTADALHAFVVPAAGDAAPTGLADELLALARRVLPAHKVPRTVTFVSELPRTAGGKVSRASLARARYRRGACAPRPPRS</sequence>
<proteinExistence type="predicted"/>
<keyword evidence="5" id="KW-1185">Reference proteome</keyword>
<keyword evidence="1" id="KW-0436">Ligase</keyword>